<keyword evidence="4 5" id="KW-0975">Bacterial flagellum</keyword>
<dbReference type="SUPFAM" id="SSF117143">
    <property type="entry name" value="Flagellar hook protein flgE"/>
    <property type="match status" value="1"/>
</dbReference>
<organism evidence="10 11">
    <name type="scientific">Bordetella bronchiseptica 253</name>
    <dbReference type="NCBI Taxonomy" id="568707"/>
    <lineage>
        <taxon>Bacteria</taxon>
        <taxon>Pseudomonadati</taxon>
        <taxon>Pseudomonadota</taxon>
        <taxon>Betaproteobacteria</taxon>
        <taxon>Burkholderiales</taxon>
        <taxon>Alcaligenaceae</taxon>
        <taxon>Bordetella</taxon>
    </lineage>
</organism>
<dbReference type="InterPro" id="IPR010930">
    <property type="entry name" value="Flg_bb/hook_C_dom"/>
</dbReference>
<dbReference type="InterPro" id="IPR037925">
    <property type="entry name" value="FlgE/F/G-like"/>
</dbReference>
<evidence type="ECO:0000256" key="5">
    <source>
        <dbReference type="RuleBase" id="RU362116"/>
    </source>
</evidence>
<evidence type="ECO:0000313" key="11">
    <source>
        <dbReference type="Proteomes" id="UP000007564"/>
    </source>
</evidence>
<dbReference type="NCBIfam" id="NF009279">
    <property type="entry name" value="PRK12637.1"/>
    <property type="match status" value="1"/>
</dbReference>
<comment type="function">
    <text evidence="5">A flexible structure which links the flagellar filament to the drive apparatus in the basal body.</text>
</comment>
<protein>
    <recommendedName>
        <fullName evidence="3 5">Flagellar hook protein FlgE</fullName>
    </recommendedName>
</protein>
<evidence type="ECO:0000259" key="9">
    <source>
        <dbReference type="Pfam" id="PF22692"/>
    </source>
</evidence>
<dbReference type="KEGG" id="bbh:BN112_0379"/>
<dbReference type="OrthoDB" id="8578401at2"/>
<accession>A0A0C6P174</accession>
<evidence type="ECO:0000256" key="2">
    <source>
        <dbReference type="ARBA" id="ARBA00009677"/>
    </source>
</evidence>
<feature type="domain" description="Flagellar hook protein FlgE/F/G-like D1" evidence="9">
    <location>
        <begin position="80"/>
        <end position="134"/>
    </location>
</feature>
<evidence type="ECO:0000259" key="8">
    <source>
        <dbReference type="Pfam" id="PF07559"/>
    </source>
</evidence>
<dbReference type="InterPro" id="IPR037058">
    <property type="entry name" value="Falgellar_hook_FlgE_sf"/>
</dbReference>
<evidence type="ECO:0000259" key="6">
    <source>
        <dbReference type="Pfam" id="PF00460"/>
    </source>
</evidence>
<evidence type="ECO:0000313" key="10">
    <source>
        <dbReference type="EMBL" id="CCJ52297.1"/>
    </source>
</evidence>
<reference evidence="10 11" key="1">
    <citation type="journal article" date="2012" name="BMC Genomics">
        <title>Comparative genomics of the classical Bordetella subspecies: the evolution and exchange of virulence-associated diversity amongst closely related pathogens.</title>
        <authorList>
            <person name="Park J."/>
            <person name="Zhang Y."/>
            <person name="Buboltz A.M."/>
            <person name="Zhang X."/>
            <person name="Schuster S.C."/>
            <person name="Ahuja U."/>
            <person name="Liu M."/>
            <person name="Miller J.F."/>
            <person name="Sebaihia M."/>
            <person name="Bentley S.D."/>
            <person name="Parkhill J."/>
            <person name="Harvill E.T."/>
        </authorList>
    </citation>
    <scope>NUCLEOTIDE SEQUENCE [LARGE SCALE GENOMIC DNA]</scope>
    <source>
        <strain evidence="10 11">253</strain>
    </source>
</reference>
<dbReference type="AlphaFoldDB" id="A0A0C6P174"/>
<dbReference type="GO" id="GO:0071978">
    <property type="term" value="P:bacterial-type flagellum-dependent swarming motility"/>
    <property type="evidence" value="ECO:0007669"/>
    <property type="project" value="TreeGrafter"/>
</dbReference>
<sequence length="473" mass="49068">MGFGQALSGLNAASQNLDVIGNNIANSGTVGFKSGAASFADVYASSRVGLGVKVSAINQRFTVGNISMTNGEYDMAIDGGKGFFRLTDQSGGVFYSRNGEFMVDKNFYVVNAQGFRLTGYPAGAVGAQPVDLQLPPGNIAPRPASTAGLQGNLNANAKLINPNDTPAVDGTVELDGTSYSFTNAGGVFAWVAPGPVDGTYNGGDIVIAGGAVTGDLASQPGYQPYQPLVAGIPFDPTNPLSYTDQVPTTVYDSLGNSHQMVQYFAKRPAVGTESVYEVYYVLDGQPMQVNGGASQTLNFDTAGNLLNQPPTAQVTFANPGGNAAPADPLAITVSYNGVTQYGSDFAPKVVQNGYSSGEYMGLSVGEDGSLVAKYTNGETQTIGTVVLANFNNVQGLKPVGNNAWAETSESGQATLGQPGTNGLATIVGQALEGSNVDLSSELVNMIVAQRTYQANAQTIQTQNEVMQVLMNMR</sequence>
<keyword evidence="10" id="KW-0966">Cell projection</keyword>
<comment type="similarity">
    <text evidence="2 5">Belongs to the flagella basal body rod proteins family.</text>
</comment>
<dbReference type="Pfam" id="PF22692">
    <property type="entry name" value="LlgE_F_G_D1"/>
    <property type="match status" value="1"/>
</dbReference>
<proteinExistence type="inferred from homology"/>
<name>A0A0C6P174_BORBO</name>
<dbReference type="Pfam" id="PF06429">
    <property type="entry name" value="Flg_bbr_C"/>
    <property type="match status" value="1"/>
</dbReference>
<dbReference type="GeneID" id="56478675"/>
<dbReference type="InterPro" id="IPR001444">
    <property type="entry name" value="Flag_bb_rod_N"/>
</dbReference>
<gene>
    <name evidence="10" type="primary">flgE</name>
    <name evidence="10" type="ORF">BN112_0379</name>
</gene>
<dbReference type="InterPro" id="IPR053967">
    <property type="entry name" value="LlgE_F_G-like_D1"/>
</dbReference>
<dbReference type="GO" id="GO:0009424">
    <property type="term" value="C:bacterial-type flagellum hook"/>
    <property type="evidence" value="ECO:0007669"/>
    <property type="project" value="TreeGrafter"/>
</dbReference>
<keyword evidence="10" id="KW-0282">Flagellum</keyword>
<dbReference type="HOGENOM" id="CLU_013687_2_0_4"/>
<evidence type="ECO:0000259" key="7">
    <source>
        <dbReference type="Pfam" id="PF06429"/>
    </source>
</evidence>
<dbReference type="EMBL" id="HE965806">
    <property type="protein sequence ID" value="CCJ52297.1"/>
    <property type="molecule type" value="Genomic_DNA"/>
</dbReference>
<dbReference type="Pfam" id="PF07559">
    <property type="entry name" value="FlgE_D2"/>
    <property type="match status" value="1"/>
</dbReference>
<dbReference type="NCBIfam" id="TIGR03506">
    <property type="entry name" value="FlgEFG_subfam"/>
    <property type="match status" value="1"/>
</dbReference>
<dbReference type="RefSeq" id="WP_003811887.1">
    <property type="nucleotide sequence ID" value="NC_019382.1"/>
</dbReference>
<dbReference type="PANTHER" id="PTHR30435">
    <property type="entry name" value="FLAGELLAR PROTEIN"/>
    <property type="match status" value="1"/>
</dbReference>
<dbReference type="InterPro" id="IPR011491">
    <property type="entry name" value="FlgE_D2"/>
</dbReference>
<feature type="domain" description="Flagellar basal-body/hook protein C-terminal" evidence="7">
    <location>
        <begin position="429"/>
        <end position="472"/>
    </location>
</feature>
<feature type="domain" description="Flagellar basal body rod protein N-terminal" evidence="6">
    <location>
        <begin position="6"/>
        <end position="33"/>
    </location>
</feature>
<feature type="domain" description="Flagellar hook protein FlgE D2" evidence="8">
    <location>
        <begin position="230"/>
        <end position="354"/>
    </location>
</feature>
<dbReference type="InterPro" id="IPR020013">
    <property type="entry name" value="Flagellar_FlgE/F/G"/>
</dbReference>
<comment type="subcellular location">
    <subcellularLocation>
        <location evidence="1 5">Bacterial flagellum basal body</location>
    </subcellularLocation>
</comment>
<evidence type="ECO:0000256" key="4">
    <source>
        <dbReference type="ARBA" id="ARBA00023143"/>
    </source>
</evidence>
<evidence type="ECO:0000256" key="3">
    <source>
        <dbReference type="ARBA" id="ARBA00019015"/>
    </source>
</evidence>
<evidence type="ECO:0000256" key="1">
    <source>
        <dbReference type="ARBA" id="ARBA00004117"/>
    </source>
</evidence>
<dbReference type="Proteomes" id="UP000007564">
    <property type="component" value="Chromosome"/>
</dbReference>
<dbReference type="GO" id="GO:0009425">
    <property type="term" value="C:bacterial-type flagellum basal body"/>
    <property type="evidence" value="ECO:0007669"/>
    <property type="project" value="UniProtKB-SubCell"/>
</dbReference>
<dbReference type="Pfam" id="PF00460">
    <property type="entry name" value="Flg_bb_rod"/>
    <property type="match status" value="1"/>
</dbReference>
<keyword evidence="10" id="KW-0969">Cilium</keyword>
<dbReference type="Gene3D" id="2.60.98.20">
    <property type="entry name" value="Flagellar hook protein FlgE"/>
    <property type="match status" value="1"/>
</dbReference>
<dbReference type="PANTHER" id="PTHR30435:SF1">
    <property type="entry name" value="FLAGELLAR HOOK PROTEIN FLGE"/>
    <property type="match status" value="1"/>
</dbReference>
<dbReference type="GO" id="GO:0005829">
    <property type="term" value="C:cytosol"/>
    <property type="evidence" value="ECO:0007669"/>
    <property type="project" value="TreeGrafter"/>
</dbReference>